<evidence type="ECO:0000313" key="3">
    <source>
        <dbReference type="Proteomes" id="UP000697127"/>
    </source>
</evidence>
<comment type="similarity">
    <text evidence="1">Belongs to the HyuE racemase family.</text>
</comment>
<comment type="caution">
    <text evidence="2">The sequence shown here is derived from an EMBL/GenBank/DDBJ whole genome shotgun (WGS) entry which is preliminary data.</text>
</comment>
<dbReference type="InterPro" id="IPR015942">
    <property type="entry name" value="Asp/Glu/hydantoin_racemase"/>
</dbReference>
<dbReference type="PANTHER" id="PTHR28047">
    <property type="entry name" value="PROTEIN DCG1"/>
    <property type="match status" value="1"/>
</dbReference>
<dbReference type="SUPFAM" id="SSF53681">
    <property type="entry name" value="Aspartate/glutamate racemase"/>
    <property type="match status" value="1"/>
</dbReference>
<dbReference type="PANTHER" id="PTHR28047:SF5">
    <property type="entry name" value="PROTEIN DCG1"/>
    <property type="match status" value="1"/>
</dbReference>
<keyword evidence="3" id="KW-1185">Reference proteome</keyword>
<sequence length="224" mass="24990">MTDSLKSEVSSLKLHRDYLIHYYTGPVKDSPSSINNQHDAKISTKACLSDFDNNQPNIYNDYDGYLIACYSDHPLVYELQQRIQRPGVVVMGIFQASMLYAMNYASENCRAGILTSGSDWEPLLNDAIVKFCSNSNNNFPTSKFSPTLASGIPVLDLHKPECYPHLQACIQQLVDKNVRIILLGCAGLSTLSNKMKSQYPNVKFVDSVKVGIRLLIAYIQVGDI</sequence>
<evidence type="ECO:0000313" key="2">
    <source>
        <dbReference type="EMBL" id="KAG0689175.1"/>
    </source>
</evidence>
<dbReference type="Gene3D" id="3.40.50.12500">
    <property type="match status" value="1"/>
</dbReference>
<gene>
    <name evidence="2" type="ORF">C6P40_005442</name>
</gene>
<reference evidence="2" key="1">
    <citation type="submission" date="2020-11" db="EMBL/GenBank/DDBJ databases">
        <title>Kefir isolates.</title>
        <authorList>
            <person name="Marcisauskas S."/>
            <person name="Kim Y."/>
            <person name="Blasche S."/>
        </authorList>
    </citation>
    <scope>NUCLEOTIDE SEQUENCE</scope>
    <source>
        <strain evidence="2">Olga-1</strain>
    </source>
</reference>
<dbReference type="Proteomes" id="UP000697127">
    <property type="component" value="Unassembled WGS sequence"/>
</dbReference>
<evidence type="ECO:0000256" key="1">
    <source>
        <dbReference type="ARBA" id="ARBA00038414"/>
    </source>
</evidence>
<protein>
    <recommendedName>
        <fullName evidence="4">Asp/Glu/hydantoin racemase</fullName>
    </recommendedName>
</protein>
<dbReference type="AlphaFoldDB" id="A0A9P6WL68"/>
<dbReference type="Pfam" id="PF01177">
    <property type="entry name" value="Asp_Glu_race"/>
    <property type="match status" value="1"/>
</dbReference>
<proteinExistence type="inferred from homology"/>
<dbReference type="OrthoDB" id="412018at2759"/>
<dbReference type="GO" id="GO:0047661">
    <property type="term" value="F:amino-acid racemase activity"/>
    <property type="evidence" value="ECO:0007669"/>
    <property type="project" value="InterPro"/>
</dbReference>
<organism evidence="2 3">
    <name type="scientific">Pichia californica</name>
    <dbReference type="NCBI Taxonomy" id="460514"/>
    <lineage>
        <taxon>Eukaryota</taxon>
        <taxon>Fungi</taxon>
        <taxon>Dikarya</taxon>
        <taxon>Ascomycota</taxon>
        <taxon>Saccharomycotina</taxon>
        <taxon>Pichiomycetes</taxon>
        <taxon>Pichiales</taxon>
        <taxon>Pichiaceae</taxon>
        <taxon>Pichia</taxon>
    </lineage>
</organism>
<dbReference type="InterPro" id="IPR001920">
    <property type="entry name" value="Asp/Glu_race"/>
</dbReference>
<dbReference type="EMBL" id="PUHW01000096">
    <property type="protein sequence ID" value="KAG0689175.1"/>
    <property type="molecule type" value="Genomic_DNA"/>
</dbReference>
<name>A0A9P6WL68_9ASCO</name>
<dbReference type="InterPro" id="IPR052186">
    <property type="entry name" value="Hydantoin_racemase-like"/>
</dbReference>
<accession>A0A9P6WL68</accession>
<evidence type="ECO:0008006" key="4">
    <source>
        <dbReference type="Google" id="ProtNLM"/>
    </source>
</evidence>
<dbReference type="InterPro" id="IPR053714">
    <property type="entry name" value="Iso_Racemase_Enz_sf"/>
</dbReference>